<proteinExistence type="predicted"/>
<dbReference type="PANTHER" id="PTHR43975">
    <property type="entry name" value="ZGC:101858"/>
    <property type="match status" value="1"/>
</dbReference>
<organism evidence="1">
    <name type="scientific">Petromyces alliaceus</name>
    <name type="common">Aspergillus alliaceus</name>
    <dbReference type="NCBI Taxonomy" id="209559"/>
    <lineage>
        <taxon>Eukaryota</taxon>
        <taxon>Fungi</taxon>
        <taxon>Dikarya</taxon>
        <taxon>Ascomycota</taxon>
        <taxon>Pezizomycotina</taxon>
        <taxon>Eurotiomycetes</taxon>
        <taxon>Eurotiomycetidae</taxon>
        <taxon>Eurotiales</taxon>
        <taxon>Aspergillaceae</taxon>
        <taxon>Aspergillus</taxon>
        <taxon>Aspergillus subgen. Circumdati</taxon>
    </lineage>
</organism>
<dbReference type="SUPFAM" id="SSF51735">
    <property type="entry name" value="NAD(P)-binding Rossmann-fold domains"/>
    <property type="match status" value="1"/>
</dbReference>
<dbReference type="OrthoDB" id="1933717at2759"/>
<dbReference type="AlphaFoldDB" id="A0A5N7BUD3"/>
<dbReference type="Gene3D" id="3.40.50.720">
    <property type="entry name" value="NAD(P)-binding Rossmann-like Domain"/>
    <property type="match status" value="2"/>
</dbReference>
<evidence type="ECO:0008006" key="2">
    <source>
        <dbReference type="Google" id="ProtNLM"/>
    </source>
</evidence>
<accession>A0A5N7BUD3</accession>
<evidence type="ECO:0000313" key="1">
    <source>
        <dbReference type="EMBL" id="KAE8385208.1"/>
    </source>
</evidence>
<gene>
    <name evidence="1" type="ORF">BDV23DRAFT_176450</name>
</gene>
<dbReference type="EMBL" id="ML735342">
    <property type="protein sequence ID" value="KAE8385208.1"/>
    <property type="molecule type" value="Genomic_DNA"/>
</dbReference>
<dbReference type="PANTHER" id="PTHR43975:SF2">
    <property type="entry name" value="EG:BACR7A4.14 PROTEIN-RELATED"/>
    <property type="match status" value="1"/>
</dbReference>
<dbReference type="CDD" id="cd05233">
    <property type="entry name" value="SDR_c"/>
    <property type="match status" value="1"/>
</dbReference>
<protein>
    <recommendedName>
        <fullName evidence="2">NAD(P)-binding protein</fullName>
    </recommendedName>
</protein>
<sequence>MANETEYAAPASAHRQRHAISIAFSQAGPISIMIIGRHLDMLQKSGEKVIAAAAAEGITQVLTVAADLQRRDQVDQAYQSIMNKLDKNDVKVINAVLLPAPGSLTDSKPEDLLRWSTAFLPFAGPEPVDFSTSTCLANIASTPGLAGYTISKAACLKTIDYFAMENPNVRVVSVQQGWVATASNGFQKEAPDKSELPGQFYIWLASPEDKFLKGKFVWANWDAQELLEIVKEVRSTKLLNWIVQGVPTSIED</sequence>
<dbReference type="InterPro" id="IPR036291">
    <property type="entry name" value="NAD(P)-bd_dom_sf"/>
</dbReference>
<reference evidence="1" key="1">
    <citation type="submission" date="2019-04" db="EMBL/GenBank/DDBJ databases">
        <title>Friends and foes A comparative genomics studyof 23 Aspergillus species from section Flavi.</title>
        <authorList>
            <consortium name="DOE Joint Genome Institute"/>
            <person name="Kjaerbolling I."/>
            <person name="Vesth T."/>
            <person name="Frisvad J.C."/>
            <person name="Nybo J.L."/>
            <person name="Theobald S."/>
            <person name="Kildgaard S."/>
            <person name="Isbrandt T."/>
            <person name="Kuo A."/>
            <person name="Sato A."/>
            <person name="Lyhne E.K."/>
            <person name="Kogle M.E."/>
            <person name="Wiebenga A."/>
            <person name="Kun R.S."/>
            <person name="Lubbers R.J."/>
            <person name="Makela M.R."/>
            <person name="Barry K."/>
            <person name="Chovatia M."/>
            <person name="Clum A."/>
            <person name="Daum C."/>
            <person name="Haridas S."/>
            <person name="He G."/>
            <person name="LaButti K."/>
            <person name="Lipzen A."/>
            <person name="Mondo S."/>
            <person name="Riley R."/>
            <person name="Salamov A."/>
            <person name="Simmons B.A."/>
            <person name="Magnuson J.K."/>
            <person name="Henrissat B."/>
            <person name="Mortensen U.H."/>
            <person name="Larsen T.O."/>
            <person name="Devries R.P."/>
            <person name="Grigoriev I.V."/>
            <person name="Machida M."/>
            <person name="Baker S.E."/>
            <person name="Andersen M.R."/>
        </authorList>
    </citation>
    <scope>NUCLEOTIDE SEQUENCE [LARGE SCALE GENOMIC DNA]</scope>
    <source>
        <strain evidence="1">IBT 14317</strain>
    </source>
</reference>
<dbReference type="Proteomes" id="UP000326877">
    <property type="component" value="Unassembled WGS sequence"/>
</dbReference>
<name>A0A5N7BUD3_PETAA</name>